<dbReference type="EMBL" id="DF933811">
    <property type="protein sequence ID" value="GAM34419.1"/>
    <property type="molecule type" value="Genomic_DNA"/>
</dbReference>
<dbReference type="GO" id="GO:0042162">
    <property type="term" value="F:telomeric DNA binding"/>
    <property type="evidence" value="ECO:0007669"/>
    <property type="project" value="TreeGrafter"/>
</dbReference>
<dbReference type="Gene3D" id="1.10.10.2170">
    <property type="match status" value="1"/>
</dbReference>
<keyword evidence="2 8" id="KW-0158">Chromosome</keyword>
<keyword evidence="6" id="KW-0804">Transcription</keyword>
<keyword evidence="3 8" id="KW-0779">Telomere</keyword>
<comment type="similarity">
    <text evidence="1 8">Belongs to the RAP1 family.</text>
</comment>
<gene>
    <name evidence="13" type="ORF">TCE0_015r01989</name>
</gene>
<dbReference type="InterPro" id="IPR015010">
    <property type="entry name" value="TERF2IP_Myb"/>
</dbReference>
<organism evidence="13 14">
    <name type="scientific">Talaromyces pinophilus</name>
    <name type="common">Penicillium pinophilum</name>
    <dbReference type="NCBI Taxonomy" id="128442"/>
    <lineage>
        <taxon>Eukaryota</taxon>
        <taxon>Fungi</taxon>
        <taxon>Dikarya</taxon>
        <taxon>Ascomycota</taxon>
        <taxon>Pezizomycotina</taxon>
        <taxon>Eurotiomycetes</taxon>
        <taxon>Eurotiomycetidae</taxon>
        <taxon>Eurotiales</taxon>
        <taxon>Trichocomaceae</taxon>
        <taxon>Talaromyces</taxon>
        <taxon>Talaromyces sect. Talaromyces</taxon>
    </lineage>
</organism>
<evidence type="ECO:0000256" key="9">
    <source>
        <dbReference type="SAM" id="MobiDB-lite"/>
    </source>
</evidence>
<accession>A0A6V8H193</accession>
<proteinExistence type="inferred from homology"/>
<comment type="subcellular location">
    <subcellularLocation>
        <location evidence="8">Nucleus</location>
    </subcellularLocation>
    <subcellularLocation>
        <location evidence="8">Chromosome</location>
        <location evidence="8">Telomere</location>
    </subcellularLocation>
</comment>
<feature type="domain" description="TRF2-interacting telomeric protein/Rap1 C-terminal" evidence="11">
    <location>
        <begin position="326"/>
        <end position="405"/>
    </location>
</feature>
<dbReference type="PANTHER" id="PTHR16466">
    <property type="entry name" value="TELOMERE REPEAT-BINDING FACTOR 2-INTERACTING PROTEIN 1"/>
    <property type="match status" value="1"/>
</dbReference>
<evidence type="ECO:0000256" key="8">
    <source>
        <dbReference type="RuleBase" id="RU367107"/>
    </source>
</evidence>
<evidence type="ECO:0000256" key="2">
    <source>
        <dbReference type="ARBA" id="ARBA00022454"/>
    </source>
</evidence>
<dbReference type="GO" id="GO:0010833">
    <property type="term" value="P:telomere maintenance via telomere lengthening"/>
    <property type="evidence" value="ECO:0007669"/>
    <property type="project" value="UniProtKB-UniRule"/>
</dbReference>
<dbReference type="GO" id="GO:0031848">
    <property type="term" value="P:protection from non-homologous end joining at telomere"/>
    <property type="evidence" value="ECO:0007669"/>
    <property type="project" value="TreeGrafter"/>
</dbReference>
<dbReference type="Gene3D" id="1.10.10.60">
    <property type="entry name" value="Homeodomain-like"/>
    <property type="match status" value="1"/>
</dbReference>
<dbReference type="Proteomes" id="UP000053095">
    <property type="component" value="Unassembled WGS sequence"/>
</dbReference>
<evidence type="ECO:0000256" key="3">
    <source>
        <dbReference type="ARBA" id="ARBA00022895"/>
    </source>
</evidence>
<dbReference type="InterPro" id="IPR001357">
    <property type="entry name" value="BRCT_dom"/>
</dbReference>
<evidence type="ECO:0000256" key="5">
    <source>
        <dbReference type="ARBA" id="ARBA00023159"/>
    </source>
</evidence>
<feature type="compositionally biased region" description="Polar residues" evidence="9">
    <location>
        <begin position="262"/>
        <end position="276"/>
    </location>
</feature>
<comment type="subunit">
    <text evidence="8">Homodimer.</text>
</comment>
<dbReference type="SUPFAM" id="SSF46689">
    <property type="entry name" value="Homeodomain-like"/>
    <property type="match status" value="1"/>
</dbReference>
<comment type="function">
    <text evidence="8">Involved in the regulation of telomere length, clustering and has a specific role in telomere position effect (TPE).</text>
</comment>
<dbReference type="CDD" id="cd11653">
    <property type="entry name" value="rap1_RCT"/>
    <property type="match status" value="1"/>
</dbReference>
<keyword evidence="7 8" id="KW-0539">Nucleus</keyword>
<dbReference type="Pfam" id="PF16589">
    <property type="entry name" value="BRCT_2"/>
    <property type="match status" value="1"/>
</dbReference>
<dbReference type="Pfam" id="PF08914">
    <property type="entry name" value="Myb_Rap1"/>
    <property type="match status" value="1"/>
</dbReference>
<evidence type="ECO:0000259" key="12">
    <source>
        <dbReference type="Pfam" id="PF16589"/>
    </source>
</evidence>
<feature type="domain" description="BRCT" evidence="12">
    <location>
        <begin position="17"/>
        <end position="91"/>
    </location>
</feature>
<comment type="caution">
    <text evidence="13">The sequence shown here is derived from an EMBL/GenBank/DDBJ whole genome shotgun (WGS) entry which is preliminary data.</text>
</comment>
<feature type="domain" description="TERF2-interacting telomeric protein 1 Myb" evidence="10">
    <location>
        <begin position="114"/>
        <end position="169"/>
    </location>
</feature>
<dbReference type="InterPro" id="IPR039595">
    <property type="entry name" value="TE2IP/Rap1"/>
</dbReference>
<dbReference type="InterPro" id="IPR021661">
    <property type="entry name" value="Rap1_C"/>
</dbReference>
<protein>
    <recommendedName>
        <fullName evidence="8">DNA-binding protein RAP1</fullName>
    </recommendedName>
</protein>
<evidence type="ECO:0000259" key="10">
    <source>
        <dbReference type="Pfam" id="PF08914"/>
    </source>
</evidence>
<dbReference type="Pfam" id="PF11626">
    <property type="entry name" value="Rap1_C"/>
    <property type="match status" value="1"/>
</dbReference>
<dbReference type="InterPro" id="IPR038104">
    <property type="entry name" value="Rap1_C_sf"/>
</dbReference>
<evidence type="ECO:0000256" key="4">
    <source>
        <dbReference type="ARBA" id="ARBA00023015"/>
    </source>
</evidence>
<evidence type="ECO:0000256" key="6">
    <source>
        <dbReference type="ARBA" id="ARBA00023163"/>
    </source>
</evidence>
<dbReference type="CDD" id="cd11655">
    <property type="entry name" value="rap1_myb-like"/>
    <property type="match status" value="1"/>
</dbReference>
<feature type="region of interest" description="Disordered" evidence="9">
    <location>
        <begin position="166"/>
        <end position="294"/>
    </location>
</feature>
<evidence type="ECO:0000256" key="1">
    <source>
        <dbReference type="ARBA" id="ARBA00010467"/>
    </source>
</evidence>
<name>A0A6V8H193_TALPI</name>
<keyword evidence="5" id="KW-0010">Activator</keyword>
<evidence type="ECO:0000313" key="13">
    <source>
        <dbReference type="EMBL" id="GAM34419.1"/>
    </source>
</evidence>
<evidence type="ECO:0000259" key="11">
    <source>
        <dbReference type="Pfam" id="PF11626"/>
    </source>
</evidence>
<keyword evidence="4" id="KW-0805">Transcription regulation</keyword>
<dbReference type="InterPro" id="IPR009057">
    <property type="entry name" value="Homeodomain-like_sf"/>
</dbReference>
<sequence length="419" mass="47198">MATVVYTKPPQDGSVGTLFAGYAFWVSANVPQRNRFKELIQINGGTIVLLEKDADIKLVDHAKRDIPLNSHSYTFVEKSVRNGRPEDLEDHRAGQRVRPVGAVGIPARSSRTPFTLQDDQILWDWVQPYERRGDQIAGNLIYQQLAEQNPRHTFQSWRDRYLKRLRHHGHRPGGPPPEVEPTAPKQMSTVPKPKATTAQAPKPIPHAGSSNTKRDGRASEDATVANKRKRPSYESTSTVSNIDDGDTAQKRRRIPRDDPVESDSQLETSDESQSAKYETAPQFPVPEESQLDDDDTLVPLTSQEEDEVRKNGRIKDVDAWMQKRIDSGRKPNDVLQAISCTTMNHKLADKVLVLLSKGKKIPDNIPGVWTEEDDEALTGQDGRAMERVMEKHGSELFDERWQFLEQSARATQFVAEGGR</sequence>
<dbReference type="AlphaFoldDB" id="A0A6V8H193"/>
<reference evidence="14" key="1">
    <citation type="journal article" date="2015" name="Genome Announc.">
        <title>Draft genome sequence of Talaromyces cellulolyticus strain Y-94, a source of lignocellulosic biomass-degrading enzymes.</title>
        <authorList>
            <person name="Fujii T."/>
            <person name="Koike H."/>
            <person name="Sawayama S."/>
            <person name="Yano S."/>
            <person name="Inoue H."/>
        </authorList>
    </citation>
    <scope>NUCLEOTIDE SEQUENCE [LARGE SCALE GENOMIC DNA]</scope>
    <source>
        <strain evidence="14">Y-94</strain>
    </source>
</reference>
<dbReference type="PANTHER" id="PTHR16466:SF6">
    <property type="entry name" value="TELOMERIC REPEAT-BINDING FACTOR 2-INTERACTING PROTEIN 1"/>
    <property type="match status" value="1"/>
</dbReference>
<evidence type="ECO:0000313" key="14">
    <source>
        <dbReference type="Proteomes" id="UP000053095"/>
    </source>
</evidence>
<evidence type="ECO:0000256" key="7">
    <source>
        <dbReference type="ARBA" id="ARBA00023242"/>
    </source>
</evidence>
<dbReference type="GO" id="GO:0070187">
    <property type="term" value="C:shelterin complex"/>
    <property type="evidence" value="ECO:0007669"/>
    <property type="project" value="TreeGrafter"/>
</dbReference>
<keyword evidence="14" id="KW-1185">Reference proteome</keyword>